<evidence type="ECO:0000313" key="1">
    <source>
        <dbReference type="EMBL" id="QKS70580.1"/>
    </source>
</evidence>
<name>A0A859FCB0_9BACI</name>
<organism evidence="1 2">
    <name type="scientific">Paenalkalicoccus suaedae</name>
    <dbReference type="NCBI Taxonomy" id="2592382"/>
    <lineage>
        <taxon>Bacteria</taxon>
        <taxon>Bacillati</taxon>
        <taxon>Bacillota</taxon>
        <taxon>Bacilli</taxon>
        <taxon>Bacillales</taxon>
        <taxon>Bacillaceae</taxon>
        <taxon>Paenalkalicoccus</taxon>
    </lineage>
</organism>
<proteinExistence type="predicted"/>
<dbReference type="Proteomes" id="UP000318138">
    <property type="component" value="Chromosome"/>
</dbReference>
<dbReference type="KEGG" id="psua:FLK61_27915"/>
<keyword evidence="2" id="KW-1185">Reference proteome</keyword>
<dbReference type="AlphaFoldDB" id="A0A859FCB0"/>
<dbReference type="RefSeq" id="WP_176008614.1">
    <property type="nucleotide sequence ID" value="NZ_CP041372.2"/>
</dbReference>
<reference evidence="2" key="1">
    <citation type="submission" date="2019-07" db="EMBL/GenBank/DDBJ databases">
        <title>Bacillus alkalisoli sp. nov. isolated from saline soil.</title>
        <authorList>
            <person name="Sun J.-Q."/>
            <person name="Xu L."/>
        </authorList>
    </citation>
    <scope>NUCLEOTIDE SEQUENCE [LARGE SCALE GENOMIC DNA]</scope>
    <source>
        <strain evidence="2">M4U3P1</strain>
    </source>
</reference>
<accession>A0A859FCB0</accession>
<dbReference type="EMBL" id="CP041372">
    <property type="protein sequence ID" value="QKS70580.1"/>
    <property type="molecule type" value="Genomic_DNA"/>
</dbReference>
<sequence>MTLTEEIHKLRELECSEGKCVLSVYLNTDPANPDQQKGEWKIRLKNGLKRLEEYIEASGETEELKSYKKLRKKVDDEINGNRTNLTKSVVIFASDEEDLWSVHYLPIAVETDFQWEKTAQVDQLEMLEKHYPLAGIVLPNMDEVKIIETSLGEINNEWTYTFDSGKEEWSLSDGMASGDRIASGATHVDKFQQRFEENLQRFYKEMATKVENLKKKQNWEEIHLVGEAEMVRNFESGLRKEVASRVEKNLNKASATKVLDEVFS</sequence>
<gene>
    <name evidence="1" type="ORF">FLK61_27915</name>
</gene>
<dbReference type="Pfam" id="PF18846">
    <property type="entry name" value="baeRF_family5"/>
    <property type="match status" value="1"/>
</dbReference>
<dbReference type="InterPro" id="IPR040983">
    <property type="entry name" value="Bact_RF_family5"/>
</dbReference>
<protein>
    <recommendedName>
        <fullName evidence="3">Antiporter</fullName>
    </recommendedName>
</protein>
<evidence type="ECO:0008006" key="3">
    <source>
        <dbReference type="Google" id="ProtNLM"/>
    </source>
</evidence>
<evidence type="ECO:0000313" key="2">
    <source>
        <dbReference type="Proteomes" id="UP000318138"/>
    </source>
</evidence>